<accession>A0A2T4VXW7</accession>
<dbReference type="InterPro" id="IPR045865">
    <property type="entry name" value="ACT-like_dom_sf"/>
</dbReference>
<dbReference type="Pfam" id="PF00005">
    <property type="entry name" value="ABC_tran"/>
    <property type="match status" value="1"/>
</dbReference>
<dbReference type="PANTHER" id="PTHR43166:SF30">
    <property type="entry name" value="METHIONINE IMPORT ATP-BINDING PROTEIN METN"/>
    <property type="match status" value="1"/>
</dbReference>
<evidence type="ECO:0000256" key="4">
    <source>
        <dbReference type="ARBA" id="ARBA00022741"/>
    </source>
</evidence>
<dbReference type="SMART" id="SM00382">
    <property type="entry name" value="AAA"/>
    <property type="match status" value="1"/>
</dbReference>
<dbReference type="GO" id="GO:0005524">
    <property type="term" value="F:ATP binding"/>
    <property type="evidence" value="ECO:0007669"/>
    <property type="project" value="UniProtKB-KW"/>
</dbReference>
<protein>
    <submittedName>
        <fullName evidence="10">Methionine ABC transporter ATP-binding protein</fullName>
    </submittedName>
</protein>
<keyword evidence="8" id="KW-0472">Membrane</keyword>
<dbReference type="SUPFAM" id="SSF52540">
    <property type="entry name" value="P-loop containing nucleoside triphosphate hydrolases"/>
    <property type="match status" value="1"/>
</dbReference>
<evidence type="ECO:0000256" key="6">
    <source>
        <dbReference type="ARBA" id="ARBA00022967"/>
    </source>
</evidence>
<dbReference type="PROSITE" id="PS00211">
    <property type="entry name" value="ABC_TRANSPORTER_1"/>
    <property type="match status" value="1"/>
</dbReference>
<evidence type="ECO:0000256" key="8">
    <source>
        <dbReference type="ARBA" id="ARBA00023136"/>
    </source>
</evidence>
<dbReference type="SUPFAM" id="SSF55021">
    <property type="entry name" value="ACT-like"/>
    <property type="match status" value="1"/>
</dbReference>
<evidence type="ECO:0000259" key="9">
    <source>
        <dbReference type="PROSITE" id="PS50893"/>
    </source>
</evidence>
<dbReference type="PROSITE" id="PS50893">
    <property type="entry name" value="ABC_TRANSPORTER_2"/>
    <property type="match status" value="1"/>
</dbReference>
<evidence type="ECO:0000313" key="11">
    <source>
        <dbReference type="Proteomes" id="UP000240811"/>
    </source>
</evidence>
<dbReference type="InterPro" id="IPR018449">
    <property type="entry name" value="NIL_domain"/>
</dbReference>
<evidence type="ECO:0000256" key="1">
    <source>
        <dbReference type="ARBA" id="ARBA00005417"/>
    </source>
</evidence>
<dbReference type="InterPro" id="IPR003439">
    <property type="entry name" value="ABC_transporter-like_ATP-bd"/>
</dbReference>
<dbReference type="EMBL" id="PSQJ01000002">
    <property type="protein sequence ID" value="PTL86619.1"/>
    <property type="molecule type" value="Genomic_DNA"/>
</dbReference>
<evidence type="ECO:0000256" key="3">
    <source>
        <dbReference type="ARBA" id="ARBA00022475"/>
    </source>
</evidence>
<keyword evidence="4" id="KW-0547">Nucleotide-binding</keyword>
<dbReference type="Gene3D" id="3.30.70.260">
    <property type="match status" value="1"/>
</dbReference>
<evidence type="ECO:0000256" key="2">
    <source>
        <dbReference type="ARBA" id="ARBA00022448"/>
    </source>
</evidence>
<dbReference type="SMART" id="SM00930">
    <property type="entry name" value="NIL"/>
    <property type="match status" value="1"/>
</dbReference>
<keyword evidence="6" id="KW-1278">Translocase</keyword>
<dbReference type="InterPro" id="IPR017871">
    <property type="entry name" value="ABC_transporter-like_CS"/>
</dbReference>
<dbReference type="PANTHER" id="PTHR43166">
    <property type="entry name" value="AMINO ACID IMPORT ATP-BINDING PROTEIN"/>
    <property type="match status" value="1"/>
</dbReference>
<evidence type="ECO:0000313" key="10">
    <source>
        <dbReference type="EMBL" id="PTL86619.1"/>
    </source>
</evidence>
<keyword evidence="2" id="KW-0813">Transport</keyword>
<keyword evidence="3" id="KW-1003">Cell membrane</keyword>
<feature type="domain" description="ABC transporter" evidence="9">
    <location>
        <begin position="19"/>
        <end position="258"/>
    </location>
</feature>
<dbReference type="GO" id="GO:0006865">
    <property type="term" value="P:amino acid transport"/>
    <property type="evidence" value="ECO:0007669"/>
    <property type="project" value="UniProtKB-KW"/>
</dbReference>
<dbReference type="Pfam" id="PF09383">
    <property type="entry name" value="NIL"/>
    <property type="match status" value="1"/>
</dbReference>
<dbReference type="GO" id="GO:0016887">
    <property type="term" value="F:ATP hydrolysis activity"/>
    <property type="evidence" value="ECO:0007669"/>
    <property type="project" value="InterPro"/>
</dbReference>
<dbReference type="Proteomes" id="UP000240811">
    <property type="component" value="Unassembled WGS sequence"/>
</dbReference>
<evidence type="ECO:0000256" key="7">
    <source>
        <dbReference type="ARBA" id="ARBA00022970"/>
    </source>
</evidence>
<evidence type="ECO:0000256" key="5">
    <source>
        <dbReference type="ARBA" id="ARBA00022840"/>
    </source>
</evidence>
<organism evidence="10 11">
    <name type="scientific">Candidatus Liberibacter europaeus</name>
    <dbReference type="NCBI Taxonomy" id="744859"/>
    <lineage>
        <taxon>Bacteria</taxon>
        <taxon>Pseudomonadati</taxon>
        <taxon>Pseudomonadota</taxon>
        <taxon>Alphaproteobacteria</taxon>
        <taxon>Hyphomicrobiales</taxon>
        <taxon>Rhizobiaceae</taxon>
        <taxon>Liberibacter</taxon>
    </lineage>
</organism>
<keyword evidence="5 10" id="KW-0067">ATP-binding</keyword>
<reference evidence="11" key="1">
    <citation type="submission" date="2018-02" db="EMBL/GenBank/DDBJ databases">
        <title>Genome sequence of Candidatus Liberibacter europaeus.</title>
        <authorList>
            <person name="Frampton R.A."/>
            <person name="Thompson S.M."/>
            <person name="David C."/>
            <person name="Addison S.M."/>
            <person name="Smith G.R."/>
        </authorList>
    </citation>
    <scope>NUCLEOTIDE SEQUENCE [LARGE SCALE GENOMIC DNA]</scope>
</reference>
<dbReference type="InterPro" id="IPR050086">
    <property type="entry name" value="MetN_ABC_transporter-like"/>
</dbReference>
<gene>
    <name evidence="10" type="ORF">C4617_02035</name>
</gene>
<dbReference type="InterPro" id="IPR003593">
    <property type="entry name" value="AAA+_ATPase"/>
</dbReference>
<keyword evidence="7" id="KW-0029">Amino-acid transport</keyword>
<name>A0A2T4VXW7_9HYPH</name>
<dbReference type="Gene3D" id="3.40.50.300">
    <property type="entry name" value="P-loop containing nucleotide triphosphate hydrolases"/>
    <property type="match status" value="1"/>
</dbReference>
<sequence length="359" mass="40010">MDNSIVHKLVEEKVFDPIIKFIGVNKKVTSKNNEIEIISDVNCAIPRGKITGIIGHSGAGKSTLLRMINKLEVPTYGKIEVNGVSIESLNTADLRLMRRKIGMIFQNFNLLSSRTVYGNISFPLEIAGVDQHETESRIIPLLELMDMSDKKDYYPSQLSGGQKQRVCFARSLATRPDILLADEATSSLDPETTISCLDFLKKINDKFSISIVLITHEMAVIKHIASHVMIMNKGRIVESGKIIDIFQNPRHNITKSLLSTFSNYKIPEQLKQRIYTAPKSNSYTVTRISFLGEKATKPLISELVQKIGVDVNIIGGSIDEVAGESLGILIISYPYSAHDNVNIFFNKHQLSTEVLGYVD</sequence>
<dbReference type="InterPro" id="IPR027417">
    <property type="entry name" value="P-loop_NTPase"/>
</dbReference>
<proteinExistence type="inferred from homology"/>
<comment type="similarity">
    <text evidence="1">Belongs to the ABC transporter superfamily.</text>
</comment>
<dbReference type="AlphaFoldDB" id="A0A2T4VXW7"/>
<comment type="caution">
    <text evidence="10">The sequence shown here is derived from an EMBL/GenBank/DDBJ whole genome shotgun (WGS) entry which is preliminary data.</text>
</comment>